<keyword evidence="2" id="KW-0175">Coiled coil</keyword>
<dbReference type="InterPro" id="IPR036770">
    <property type="entry name" value="Ankyrin_rpt-contain_sf"/>
</dbReference>
<feature type="repeat" description="ANK" evidence="1">
    <location>
        <begin position="67"/>
        <end position="99"/>
    </location>
</feature>
<feature type="transmembrane region" description="Helical" evidence="4">
    <location>
        <begin position="946"/>
        <end position="967"/>
    </location>
</feature>
<feature type="repeat" description="ANK" evidence="1">
    <location>
        <begin position="34"/>
        <end position="66"/>
    </location>
</feature>
<evidence type="ECO:0000256" key="3">
    <source>
        <dbReference type="SAM" id="MobiDB-lite"/>
    </source>
</evidence>
<evidence type="ECO:0000313" key="5">
    <source>
        <dbReference type="EMBL" id="KAF0700898.1"/>
    </source>
</evidence>
<feature type="transmembrane region" description="Helical" evidence="4">
    <location>
        <begin position="1041"/>
        <end position="1066"/>
    </location>
</feature>
<dbReference type="EMBL" id="CAADRA010005128">
    <property type="protein sequence ID" value="VFT85470.1"/>
    <property type="molecule type" value="Genomic_DNA"/>
</dbReference>
<evidence type="ECO:0000313" key="6">
    <source>
        <dbReference type="EMBL" id="VFT85470.1"/>
    </source>
</evidence>
<reference evidence="5" key="2">
    <citation type="submission" date="2019-06" db="EMBL/GenBank/DDBJ databases">
        <title>Genomics analysis of Aphanomyces spp. identifies a new class of oomycete effector associated with host adaptation.</title>
        <authorList>
            <person name="Gaulin E."/>
        </authorList>
    </citation>
    <scope>NUCLEOTIDE SEQUENCE</scope>
    <source>
        <strain evidence="5">CBS 578.67</strain>
    </source>
</reference>
<evidence type="ECO:0000256" key="4">
    <source>
        <dbReference type="SAM" id="Phobius"/>
    </source>
</evidence>
<keyword evidence="4" id="KW-0472">Membrane</keyword>
<feature type="repeat" description="ANK" evidence="1">
    <location>
        <begin position="133"/>
        <end position="165"/>
    </location>
</feature>
<feature type="repeat" description="ANK" evidence="1">
    <location>
        <begin position="239"/>
        <end position="271"/>
    </location>
</feature>
<dbReference type="AlphaFoldDB" id="A0A485KKS5"/>
<feature type="transmembrane region" description="Helical" evidence="4">
    <location>
        <begin position="696"/>
        <end position="715"/>
    </location>
</feature>
<dbReference type="SUPFAM" id="SSF48403">
    <property type="entry name" value="Ankyrin repeat"/>
    <property type="match status" value="2"/>
</dbReference>
<gene>
    <name evidence="6" type="primary">Aste57867_8584</name>
    <name evidence="5" type="ORF">As57867_008552</name>
    <name evidence="6" type="ORF">ASTE57867_8584</name>
</gene>
<accession>A0A485KKS5</accession>
<keyword evidence="4" id="KW-0812">Transmembrane</keyword>
<proteinExistence type="predicted"/>
<organism evidence="6 7">
    <name type="scientific">Aphanomyces stellatus</name>
    <dbReference type="NCBI Taxonomy" id="120398"/>
    <lineage>
        <taxon>Eukaryota</taxon>
        <taxon>Sar</taxon>
        <taxon>Stramenopiles</taxon>
        <taxon>Oomycota</taxon>
        <taxon>Saprolegniomycetes</taxon>
        <taxon>Saprolegniales</taxon>
        <taxon>Verrucalvaceae</taxon>
        <taxon>Aphanomyces</taxon>
    </lineage>
</organism>
<dbReference type="Pfam" id="PF12796">
    <property type="entry name" value="Ank_2"/>
    <property type="match status" value="7"/>
</dbReference>
<evidence type="ECO:0000256" key="1">
    <source>
        <dbReference type="PROSITE-ProRule" id="PRU00023"/>
    </source>
</evidence>
<protein>
    <submittedName>
        <fullName evidence="6">Aste57867_8584 protein</fullName>
    </submittedName>
</protein>
<feature type="transmembrane region" description="Helical" evidence="4">
    <location>
        <begin position="906"/>
        <end position="926"/>
    </location>
</feature>
<feature type="repeat" description="ANK" evidence="1">
    <location>
        <begin position="537"/>
        <end position="569"/>
    </location>
</feature>
<keyword evidence="7" id="KW-1185">Reference proteome</keyword>
<dbReference type="InterPro" id="IPR002110">
    <property type="entry name" value="Ankyrin_rpt"/>
</dbReference>
<dbReference type="PRINTS" id="PR01415">
    <property type="entry name" value="ANKYRIN"/>
</dbReference>
<dbReference type="PROSITE" id="PS50088">
    <property type="entry name" value="ANK_REPEAT"/>
    <property type="match status" value="10"/>
</dbReference>
<dbReference type="PANTHER" id="PTHR24120:SF4">
    <property type="entry name" value="GH07239P"/>
    <property type="match status" value="1"/>
</dbReference>
<feature type="repeat" description="ANK" evidence="1">
    <location>
        <begin position="100"/>
        <end position="132"/>
    </location>
</feature>
<feature type="coiled-coil region" evidence="2">
    <location>
        <begin position="1221"/>
        <end position="1248"/>
    </location>
</feature>
<feature type="transmembrane region" description="Helical" evidence="4">
    <location>
        <begin position="834"/>
        <end position="855"/>
    </location>
</feature>
<feature type="repeat" description="ANK" evidence="1">
    <location>
        <begin position="444"/>
        <end position="476"/>
    </location>
</feature>
<feature type="transmembrane region" description="Helical" evidence="4">
    <location>
        <begin position="763"/>
        <end position="782"/>
    </location>
</feature>
<dbReference type="Gene3D" id="1.25.40.20">
    <property type="entry name" value="Ankyrin repeat-containing domain"/>
    <property type="match status" value="6"/>
</dbReference>
<dbReference type="PROSITE" id="PS50297">
    <property type="entry name" value="ANK_REP_REGION"/>
    <property type="match status" value="10"/>
</dbReference>
<sequence length="1256" mass="140585">MSERTIWKDARHGKVLEVQRRLAMGEHVDQVDDQGDTPLVHAASNGKSEVVQVLLQHNASIDGHRSDRLSALLRAVQKGSTDTVRLLLDRGADVESSFPDGKTPLVFAAAHGVSPLVTLLLERNANPDAQDEVGNSALLLAAGNGYPKIVHLLLDATANSNLSNYVRKIHIFALATTAAAASEGHADVLKIMLSNETTDVDSVNEEGWTALLHASDHGHLECVKILLQHQANPNTVAVNGTTGLLLATKRGYHEIVRTLLQAGADIEATVGSMTPLMLAASYGYLSIIQMLLDAGAQFDATNADGKTPVDMAIEHSHATSKKLLMLRERHPLLFFAKSGDLARLSAEVEKGQRLEDRDESGKSALMYAASAGHTPVVRYLLQQHVDLDAMDTNGATALSLAAGDCRDLLERELLYRLVRTGDIAALREILDEKPNMDVDQRDEDGTTLLIVAVEHGQAEIVKLLLDCNAEIDAMRLDGKTPLMLAIEGNHRGSKAYLEKETAFRENYPLLYEARSGNVVETRRLLDAGAMVDERDDDGWTALMYAASMDNVEVIRVLLEYDATIGGSDKGGKTAFMVAPDKEAFVKLILQQSSSELRFNELMFKGAIECDPKLGKAILDEFVSERGRYSLEFRELDRIYGKGEVHESALFSIMQLQSIEPESKESVKQYCLQHPIVRRVLQLKWEFFAHRLYIEQFLMYILLLMSSMISGSFYQLDEAPRDVFKELQDFFHPNSQPAAIIISSNGTAEDGTVETGGFRWALNIWVFTLLYVIVAFIFAHYGLKPKRLWTLAKWCRDGTYFGLIKFMFTGNYAGLDWSEQIPDIKRWKRHAKRTLFLQSVFWTGLLAIPIIAFFTSRSDTDINASKDLYQMFQNIVLWLVAVYFFRWEVKEMMGYGVQNYISSPTNAMQMLTFCIILFLYVPCQLQLIPETWVPRQAQLVISGTTTLSLWVLFLQFLEIIPSAGYLLPMMKGLMHDLTRFSILYGVFQGGLTCCYYILFQGKDGFDTFLKAFITVFFVLFGQIDSVVKVIDDEKVEQPLLYAAGYILLMFHCAAAIVLLLNVLIAMMNVTMQTGLENAKIEALVSYAHCILRLELSVQPSERQEMVYIIKPKFLKGPEGSHADESEEELPEFKSKRQQSTLTKTTFRNVSLKEIPANVSETKRLLLPWQQTTMRKKSEKVGILNPAFFETALKSDYAPLVEIPDSSQAEFQNDVKSTLTSMKKDHLQQLNQLKFQISELTKAITEMQSTPPAGTASL</sequence>
<dbReference type="PANTHER" id="PTHR24120">
    <property type="entry name" value="GH07239P"/>
    <property type="match status" value="1"/>
</dbReference>
<keyword evidence="4" id="KW-1133">Transmembrane helix</keyword>
<dbReference type="OrthoDB" id="20872at2759"/>
<dbReference type="SMART" id="SM00248">
    <property type="entry name" value="ANK"/>
    <property type="match status" value="14"/>
</dbReference>
<feature type="repeat" description="ANK" evidence="1">
    <location>
        <begin position="271"/>
        <end position="303"/>
    </location>
</feature>
<feature type="repeat" description="ANK" evidence="1">
    <location>
        <begin position="360"/>
        <end position="392"/>
    </location>
</feature>
<evidence type="ECO:0000256" key="2">
    <source>
        <dbReference type="SAM" id="Coils"/>
    </source>
</evidence>
<name>A0A485KKS5_9STRA</name>
<reference evidence="6 7" key="1">
    <citation type="submission" date="2019-03" db="EMBL/GenBank/DDBJ databases">
        <authorList>
            <person name="Gaulin E."/>
            <person name="Dumas B."/>
        </authorList>
    </citation>
    <scope>NUCLEOTIDE SEQUENCE [LARGE SCALE GENOMIC DNA]</scope>
    <source>
        <strain evidence="6">CBS 568.67</strain>
    </source>
</reference>
<feature type="repeat" description="ANK" evidence="1">
    <location>
        <begin position="206"/>
        <end position="238"/>
    </location>
</feature>
<dbReference type="Proteomes" id="UP000332933">
    <property type="component" value="Unassembled WGS sequence"/>
</dbReference>
<keyword evidence="1" id="KW-0040">ANK repeat</keyword>
<dbReference type="EMBL" id="VJMH01005107">
    <property type="protein sequence ID" value="KAF0700898.1"/>
    <property type="molecule type" value="Genomic_DNA"/>
</dbReference>
<feature type="transmembrane region" description="Helical" evidence="4">
    <location>
        <begin position="979"/>
        <end position="998"/>
    </location>
</feature>
<evidence type="ECO:0000313" key="7">
    <source>
        <dbReference type="Proteomes" id="UP000332933"/>
    </source>
</evidence>
<feature type="region of interest" description="Disordered" evidence="3">
    <location>
        <begin position="1116"/>
        <end position="1138"/>
    </location>
</feature>
<feature type="transmembrane region" description="Helical" evidence="4">
    <location>
        <begin position="867"/>
        <end position="885"/>
    </location>
</feature>